<accession>A0ABP9PAJ4</accession>
<dbReference type="RefSeq" id="WP_345454903.1">
    <property type="nucleotide sequence ID" value="NZ_BAABKG010000001.1"/>
</dbReference>
<sequence>MGKPRRTFFQMLGWLVWKILSIFGLKFAKKKLEQSEKGSSRRR</sequence>
<evidence type="ECO:0000313" key="1">
    <source>
        <dbReference type="EMBL" id="GAA5143397.1"/>
    </source>
</evidence>
<comment type="caution">
    <text evidence="1">The sequence shown here is derived from an EMBL/GenBank/DDBJ whole genome shotgun (WGS) entry which is preliminary data.</text>
</comment>
<dbReference type="EMBL" id="BAABKG010000001">
    <property type="protein sequence ID" value="GAA5143397.1"/>
    <property type="molecule type" value="Genomic_DNA"/>
</dbReference>
<protein>
    <submittedName>
        <fullName evidence="1">Uncharacterized protein</fullName>
    </submittedName>
</protein>
<dbReference type="Proteomes" id="UP001500221">
    <property type="component" value="Unassembled WGS sequence"/>
</dbReference>
<evidence type="ECO:0000313" key="2">
    <source>
        <dbReference type="Proteomes" id="UP001500221"/>
    </source>
</evidence>
<gene>
    <name evidence="1" type="ORF">GCM10023340_08730</name>
</gene>
<keyword evidence="2" id="KW-1185">Reference proteome</keyword>
<reference evidence="2" key="1">
    <citation type="journal article" date="2019" name="Int. J. Syst. Evol. Microbiol.">
        <title>The Global Catalogue of Microorganisms (GCM) 10K type strain sequencing project: providing services to taxonomists for standard genome sequencing and annotation.</title>
        <authorList>
            <consortium name="The Broad Institute Genomics Platform"/>
            <consortium name="The Broad Institute Genome Sequencing Center for Infectious Disease"/>
            <person name="Wu L."/>
            <person name="Ma J."/>
        </authorList>
    </citation>
    <scope>NUCLEOTIDE SEQUENCE [LARGE SCALE GENOMIC DNA]</scope>
    <source>
        <strain evidence="2">JCM 18459</strain>
    </source>
</reference>
<name>A0ABP9PAJ4_9ACTN</name>
<proteinExistence type="predicted"/>
<organism evidence="1 2">
    <name type="scientific">Nocardioides marinquilinus</name>
    <dbReference type="NCBI Taxonomy" id="1210400"/>
    <lineage>
        <taxon>Bacteria</taxon>
        <taxon>Bacillati</taxon>
        <taxon>Actinomycetota</taxon>
        <taxon>Actinomycetes</taxon>
        <taxon>Propionibacteriales</taxon>
        <taxon>Nocardioidaceae</taxon>
        <taxon>Nocardioides</taxon>
    </lineage>
</organism>